<evidence type="ECO:0000256" key="1">
    <source>
        <dbReference type="SAM" id="MobiDB-lite"/>
    </source>
</evidence>
<accession>M7AYE8</accession>
<name>M7AYE8_CHEMY</name>
<evidence type="ECO:0000313" key="3">
    <source>
        <dbReference type="Proteomes" id="UP000031443"/>
    </source>
</evidence>
<protein>
    <submittedName>
        <fullName evidence="2">Uncharacterized protein</fullName>
    </submittedName>
</protein>
<gene>
    <name evidence="2" type="ORF">UY3_14775</name>
</gene>
<evidence type="ECO:0000313" key="2">
    <source>
        <dbReference type="EMBL" id="EMP28125.1"/>
    </source>
</evidence>
<dbReference type="AlphaFoldDB" id="M7AYE8"/>
<dbReference type="EMBL" id="KB565340">
    <property type="protein sequence ID" value="EMP28125.1"/>
    <property type="molecule type" value="Genomic_DNA"/>
</dbReference>
<dbReference type="Proteomes" id="UP000031443">
    <property type="component" value="Unassembled WGS sequence"/>
</dbReference>
<proteinExistence type="predicted"/>
<feature type="region of interest" description="Disordered" evidence="1">
    <location>
        <begin position="113"/>
        <end position="145"/>
    </location>
</feature>
<sequence>MGRAGLQQPEKEVTFSSSRVAAAGERLPPSFPAPAWGLLRYGREGTSIALERFQVDNVPLRMEALNCATLVIAQRLLTAAGPTEQLLPLVLQRLPPTKDQLFSSVQEVLGGGGAGAGKGGARNLSKLGQHRHESTVADGTSSRLI</sequence>
<reference evidence="3" key="1">
    <citation type="journal article" date="2013" name="Nat. Genet.">
        <title>The draft genomes of soft-shell turtle and green sea turtle yield insights into the development and evolution of the turtle-specific body plan.</title>
        <authorList>
            <person name="Wang Z."/>
            <person name="Pascual-Anaya J."/>
            <person name="Zadissa A."/>
            <person name="Li W."/>
            <person name="Niimura Y."/>
            <person name="Huang Z."/>
            <person name="Li C."/>
            <person name="White S."/>
            <person name="Xiong Z."/>
            <person name="Fang D."/>
            <person name="Wang B."/>
            <person name="Ming Y."/>
            <person name="Chen Y."/>
            <person name="Zheng Y."/>
            <person name="Kuraku S."/>
            <person name="Pignatelli M."/>
            <person name="Herrero J."/>
            <person name="Beal K."/>
            <person name="Nozawa M."/>
            <person name="Li Q."/>
            <person name="Wang J."/>
            <person name="Zhang H."/>
            <person name="Yu L."/>
            <person name="Shigenobu S."/>
            <person name="Wang J."/>
            <person name="Liu J."/>
            <person name="Flicek P."/>
            <person name="Searle S."/>
            <person name="Wang J."/>
            <person name="Kuratani S."/>
            <person name="Yin Y."/>
            <person name="Aken B."/>
            <person name="Zhang G."/>
            <person name="Irie N."/>
        </authorList>
    </citation>
    <scope>NUCLEOTIDE SEQUENCE [LARGE SCALE GENOMIC DNA]</scope>
</reference>
<keyword evidence="3" id="KW-1185">Reference proteome</keyword>
<organism evidence="2 3">
    <name type="scientific">Chelonia mydas</name>
    <name type="common">Green sea-turtle</name>
    <name type="synonym">Chelonia agassizi</name>
    <dbReference type="NCBI Taxonomy" id="8469"/>
    <lineage>
        <taxon>Eukaryota</taxon>
        <taxon>Metazoa</taxon>
        <taxon>Chordata</taxon>
        <taxon>Craniata</taxon>
        <taxon>Vertebrata</taxon>
        <taxon>Euteleostomi</taxon>
        <taxon>Archelosauria</taxon>
        <taxon>Testudinata</taxon>
        <taxon>Testudines</taxon>
        <taxon>Cryptodira</taxon>
        <taxon>Durocryptodira</taxon>
        <taxon>Americhelydia</taxon>
        <taxon>Chelonioidea</taxon>
        <taxon>Cheloniidae</taxon>
        <taxon>Chelonia</taxon>
    </lineage>
</organism>